<evidence type="ECO:0000256" key="3">
    <source>
        <dbReference type="ARBA" id="ARBA00023242"/>
    </source>
</evidence>
<keyword evidence="3" id="KW-0539">Nucleus</keyword>
<evidence type="ECO:0000256" key="1">
    <source>
        <dbReference type="ARBA" id="ARBA00004123"/>
    </source>
</evidence>
<dbReference type="EMBL" id="JAVHJV010000001">
    <property type="protein sequence ID" value="KAK5946889.1"/>
    <property type="molecule type" value="Genomic_DNA"/>
</dbReference>
<dbReference type="InterPro" id="IPR015943">
    <property type="entry name" value="WD40/YVTN_repeat-like_dom_sf"/>
</dbReference>
<gene>
    <name evidence="6" type="ORF">PMZ80_001034</name>
</gene>
<feature type="region of interest" description="Disordered" evidence="4">
    <location>
        <begin position="1362"/>
        <end position="1381"/>
    </location>
</feature>
<evidence type="ECO:0000256" key="2">
    <source>
        <dbReference type="ARBA" id="ARBA00022448"/>
    </source>
</evidence>
<accession>A0ABR0S206</accession>
<evidence type="ECO:0000313" key="7">
    <source>
        <dbReference type="Proteomes" id="UP001334248"/>
    </source>
</evidence>
<feature type="compositionally biased region" description="Low complexity" evidence="4">
    <location>
        <begin position="620"/>
        <end position="646"/>
    </location>
</feature>
<feature type="compositionally biased region" description="Polar residues" evidence="4">
    <location>
        <begin position="1011"/>
        <end position="1023"/>
    </location>
</feature>
<feature type="compositionally biased region" description="Polar residues" evidence="4">
    <location>
        <begin position="1067"/>
        <end position="1077"/>
    </location>
</feature>
<feature type="region of interest" description="Disordered" evidence="4">
    <location>
        <begin position="467"/>
        <end position="1190"/>
    </location>
</feature>
<name>A0ABR0S206_9EURO</name>
<feature type="compositionally biased region" description="Polar residues" evidence="4">
    <location>
        <begin position="805"/>
        <end position="844"/>
    </location>
</feature>
<feature type="compositionally biased region" description="Polar residues" evidence="4">
    <location>
        <begin position="982"/>
        <end position="992"/>
    </location>
</feature>
<protein>
    <recommendedName>
        <fullName evidence="5">Nucleoporin Nup159/Nup146 N-terminal domain-containing protein</fullName>
    </recommendedName>
</protein>
<evidence type="ECO:0000256" key="4">
    <source>
        <dbReference type="SAM" id="MobiDB-lite"/>
    </source>
</evidence>
<feature type="compositionally biased region" description="Pro residues" evidence="4">
    <location>
        <begin position="1115"/>
        <end position="1131"/>
    </location>
</feature>
<dbReference type="InterPro" id="IPR039462">
    <property type="entry name" value="Nup159/Nup146_N"/>
</dbReference>
<evidence type="ECO:0000313" key="6">
    <source>
        <dbReference type="EMBL" id="KAK5946889.1"/>
    </source>
</evidence>
<feature type="compositionally biased region" description="Polar residues" evidence="4">
    <location>
        <begin position="1474"/>
        <end position="1486"/>
    </location>
</feature>
<feature type="domain" description="Nucleoporin Nup159/Nup146 N-terminal" evidence="5">
    <location>
        <begin position="59"/>
        <end position="433"/>
    </location>
</feature>
<feature type="compositionally biased region" description="Polar residues" evidence="4">
    <location>
        <begin position="888"/>
        <end position="910"/>
    </location>
</feature>
<feature type="compositionally biased region" description="Polar residues" evidence="4">
    <location>
        <begin position="686"/>
        <end position="703"/>
    </location>
</feature>
<dbReference type="Proteomes" id="UP001334248">
    <property type="component" value="Unassembled WGS sequence"/>
</dbReference>
<evidence type="ECO:0000259" key="5">
    <source>
        <dbReference type="Pfam" id="PF16755"/>
    </source>
</evidence>
<feature type="compositionally biased region" description="Low complexity" evidence="4">
    <location>
        <begin position="1234"/>
        <end position="1243"/>
    </location>
</feature>
<organism evidence="6 7">
    <name type="scientific">Knufia obscura</name>
    <dbReference type="NCBI Taxonomy" id="1635080"/>
    <lineage>
        <taxon>Eukaryota</taxon>
        <taxon>Fungi</taxon>
        <taxon>Dikarya</taxon>
        <taxon>Ascomycota</taxon>
        <taxon>Pezizomycotina</taxon>
        <taxon>Eurotiomycetes</taxon>
        <taxon>Chaetothyriomycetidae</taxon>
        <taxon>Chaetothyriales</taxon>
        <taxon>Trichomeriaceae</taxon>
        <taxon>Knufia</taxon>
    </lineage>
</organism>
<feature type="compositionally biased region" description="Acidic residues" evidence="4">
    <location>
        <begin position="946"/>
        <end position="959"/>
    </location>
</feature>
<feature type="compositionally biased region" description="Gly residues" evidence="4">
    <location>
        <begin position="758"/>
        <end position="767"/>
    </location>
</feature>
<keyword evidence="2" id="KW-0813">Transport</keyword>
<feature type="compositionally biased region" description="Polar residues" evidence="4">
    <location>
        <begin position="490"/>
        <end position="514"/>
    </location>
</feature>
<dbReference type="SUPFAM" id="SSF117289">
    <property type="entry name" value="Nucleoporin domain"/>
    <property type="match status" value="1"/>
</dbReference>
<reference evidence="6 7" key="1">
    <citation type="journal article" date="2023" name="Res Sq">
        <title>Genomic and morphological characterization of Knufia obscura isolated from the Mars 2020 spacecraft assembly facility.</title>
        <authorList>
            <person name="Chander A.M."/>
            <person name="Teixeira M.M."/>
            <person name="Singh N.K."/>
            <person name="Williams M.P."/>
            <person name="Parker C.W."/>
            <person name="Leo P."/>
            <person name="Stajich J.E."/>
            <person name="Torok T."/>
            <person name="Tighe S."/>
            <person name="Mason C.E."/>
            <person name="Venkateswaran K."/>
        </authorList>
    </citation>
    <scope>NUCLEOTIDE SEQUENCE [LARGE SCALE GENOMIC DNA]</scope>
    <source>
        <strain evidence="6 7">CCFEE 5817</strain>
    </source>
</reference>
<feature type="compositionally biased region" description="Basic and acidic residues" evidence="4">
    <location>
        <begin position="1176"/>
        <end position="1190"/>
    </location>
</feature>
<keyword evidence="7" id="KW-1185">Reference proteome</keyword>
<dbReference type="Gene3D" id="2.130.10.10">
    <property type="entry name" value="YVTN repeat-like/Quinoprotein amine dehydrogenase"/>
    <property type="match status" value="1"/>
</dbReference>
<feature type="compositionally biased region" description="Low complexity" evidence="4">
    <location>
        <begin position="471"/>
        <end position="487"/>
    </location>
</feature>
<feature type="compositionally biased region" description="Polar residues" evidence="4">
    <location>
        <begin position="866"/>
        <end position="876"/>
    </location>
</feature>
<dbReference type="Pfam" id="PF16755">
    <property type="entry name" value="Beta-prop_NUP159_NUP214"/>
    <property type="match status" value="1"/>
</dbReference>
<dbReference type="GeneID" id="89994483"/>
<feature type="region of interest" description="Disordered" evidence="4">
    <location>
        <begin position="1221"/>
        <end position="1249"/>
    </location>
</feature>
<comment type="caution">
    <text evidence="6">The sequence shown here is derived from an EMBL/GenBank/DDBJ whole genome shotgun (WGS) entry which is preliminary data.</text>
</comment>
<dbReference type="RefSeq" id="XP_064734979.1">
    <property type="nucleotide sequence ID" value="XM_064869482.1"/>
</dbReference>
<proteinExistence type="predicted"/>
<comment type="subcellular location">
    <subcellularLocation>
        <location evidence="1">Nucleus</location>
    </subcellularLocation>
</comment>
<feature type="region of interest" description="Disordered" evidence="4">
    <location>
        <begin position="1474"/>
        <end position="1544"/>
    </location>
</feature>
<sequence>MAFSMNGMSSGFGAGASGPTMNDGEELPEIQAEGLGFKTLHGDKKARLLKDGWPADALPPPFASLLSIASARGLYAAGGPDVVVVGKTQDARDRIYDTQGEDVRICAPLHSLPHSRPVHLAFAADESCLVVAEQNAPEIVAYRTEDLAAKKSNVALKLSTNAPLRMLAPNPDPAQSQYFALVNTNGQLLLADLGSNQLTSGANGPVLAENVSCVEWSTKGKQLIAGKGDGTAVQLKPDGTVVANIPKPDSVPANCFLARIAWLENDVFFFVYTPTSPSDPQEAVSEYYLVKTNKGRTEFTLRKPVELLYPSVDRLPAHFFMSRLRNYKPHLDELLIVSGTVSSEVKLITKASRPLSDEAGENEPYTNTVPQDEQRWAALPMGLDGSSDTTPIGMAIDLSDKDPVLKPIPADSEIETSTIPVPELVALNNEGILSIWAVVYDDAVRSQQVYPGFEEVSRLRQNLPRVSTGNTVAAPTPVAAPQTAEPTGSPFATPTPATSALQPPSNTATTSDSKQQSQAFGAGSSFGNGSGFSKPTPIGGETKPSWASSGFGGDNIKAQSGGFGQAPAFGSTPTLGSKPAFGQSGGIGQQTSGAPAFGQTGFGSKPAFGQTGFGAQSGQSSPFASKPPAASSPFAGAGANTQSGFGSFAGQGGGFASNNKDNKAENSFGSAFGKGGGFGEAKASSPFSSAGKTAQSPFGQPSGPSVFGKPSPLSGAAPATSSPFGQAATKGFQLESTFQKDETSKDEDDDKQDTSSGFGFGGLGNMLGGNKAKEAQQSPSKEEEMKDDEESVTEVESTKKPQETPPATINQPKTSTTPHVSSLFGNNQQESTTPQTQPKSSLTTGWGFGNHPSTTPKDTPAPSRSIFGTQPISQDTPAAVQKSEPNKPFSSTPKDTPAPTNSIFGTQPVSKDTPAAVQKSEPNKPFSFKPMPSEISDSDRIKSLSDSDEEEDQSDEENDEPTKTPEAPLPPNPFSKPDYQAGDTSASSINSKTSREPEDAPLPPGFAPANKNASRSLKTQESEPPSEGLSDEFAGSGEDVTGDVSPVEERDSGPSDAGEQTEHVETSPESSFGNATDRSAVASPTGGLFTKVSKIEQAKPPPRLFGEMGTSVPSFAPPKPQESPRSPSPMRKPPRHATLSRSPERSFSAPAHSRSIMQQRKLEHQQSPFATQAAQARDEEMARERARIDAARQAQEAAEAMETQPLIDEEDEILQAELAKPTEPSENLDPFLPSQDVSQSQEVDQGRTDVPSQIEKLYQDINSMVMTLGINAKSLSAYMMYQSGQEPDDNWPDVLTSDTPMDAMNEEWFFGDIDRIPAGTDALDRVLDGLEMKDVMQKLEDCQNLLTKEVTDLRGRITALRRSTQARAQPENNTHAPLSAEQASIQQDLRRASAVVLTNLAQVEDNLVVLRAKLADIAPSKISSEKQSMLGMMSSAQKKPSVEAVMSTVTKMTSMAEKRSADVDVLEAQLRKLNMSTSMNGTQEPSTPERRISRRNPATPGSGASSVFYTPDSKGSRSGRATPKNQQPVVPVEDSEKWQAKARRRKEVANVLKDVLREKHGKAKA</sequence>